<organism evidence="5 6">
    <name type="scientific">Parafrankia irregularis</name>
    <dbReference type="NCBI Taxonomy" id="795642"/>
    <lineage>
        <taxon>Bacteria</taxon>
        <taxon>Bacillati</taxon>
        <taxon>Actinomycetota</taxon>
        <taxon>Actinomycetes</taxon>
        <taxon>Frankiales</taxon>
        <taxon>Frankiaceae</taxon>
        <taxon>Parafrankia</taxon>
    </lineage>
</organism>
<evidence type="ECO:0000313" key="6">
    <source>
        <dbReference type="Proteomes" id="UP000198802"/>
    </source>
</evidence>
<dbReference type="RefSeq" id="WP_242666071.1">
    <property type="nucleotide sequence ID" value="NZ_FAOZ01000002.1"/>
</dbReference>
<feature type="domain" description="BPL/LPL catalytic" evidence="4">
    <location>
        <begin position="54"/>
        <end position="245"/>
    </location>
</feature>
<keyword evidence="1 5" id="KW-0436">Ligase</keyword>
<dbReference type="PROSITE" id="PS51733">
    <property type="entry name" value="BPL_LPL_CATALYTIC"/>
    <property type="match status" value="1"/>
</dbReference>
<reference evidence="6" key="1">
    <citation type="submission" date="2015-11" db="EMBL/GenBank/DDBJ databases">
        <authorList>
            <person name="Varghese N."/>
        </authorList>
    </citation>
    <scope>NUCLEOTIDE SEQUENCE [LARGE SCALE GENOMIC DNA]</scope>
    <source>
        <strain evidence="6">DSM 45899</strain>
    </source>
</reference>
<dbReference type="PANTHER" id="PTHR12835">
    <property type="entry name" value="BIOTIN PROTEIN LIGASE"/>
    <property type="match status" value="1"/>
</dbReference>
<proteinExistence type="predicted"/>
<protein>
    <recommendedName>
        <fullName evidence="3">biotin--[biotin carboxyl-carrier protein] ligase</fullName>
        <ecNumber evidence="3">6.3.4.15</ecNumber>
    </recommendedName>
</protein>
<keyword evidence="6" id="KW-1185">Reference proteome</keyword>
<evidence type="ECO:0000256" key="3">
    <source>
        <dbReference type="ARBA" id="ARBA00024227"/>
    </source>
</evidence>
<dbReference type="InterPro" id="IPR004143">
    <property type="entry name" value="BPL_LPL_catalytic"/>
</dbReference>
<dbReference type="Pfam" id="PF02237">
    <property type="entry name" value="BPL_C"/>
    <property type="match status" value="1"/>
</dbReference>
<dbReference type="EMBL" id="FAOZ01000002">
    <property type="protein sequence ID" value="CUU54461.1"/>
    <property type="molecule type" value="Genomic_DNA"/>
</dbReference>
<dbReference type="EC" id="6.3.4.15" evidence="3"/>
<dbReference type="SUPFAM" id="SSF55681">
    <property type="entry name" value="Class II aaRS and biotin synthetases"/>
    <property type="match status" value="1"/>
</dbReference>
<evidence type="ECO:0000259" key="4">
    <source>
        <dbReference type="PROSITE" id="PS51733"/>
    </source>
</evidence>
<keyword evidence="2" id="KW-0092">Biotin</keyword>
<name>A0A0S4QG54_9ACTN</name>
<dbReference type="AlphaFoldDB" id="A0A0S4QG54"/>
<sequence>MTASAPGRQPELAGLRRPLGAGALAPPLARLGVVLAVVDEIDSTNAELVRLARGVRGSTGLPVRTDRGAAVIPPGGVPASDPVGELASDPVVVLVAERQSAGRGRMDRSWQSAVGAGLMVSVLVRPSVATRWLGWLPLVVGTSLVRTLRSYARLPAVLKWPNDLQVDGEKLGGILVELAPGPGVPPAAVIGFGLNVTALADELPERSTSLLLRDVEPALLDRGRLLTALLTDLVGTISRWEQAPDEARGEYREVCTTLGRLVRVELPDGTSVRGTATDVDEFGRLVVDGRAFSAADVIHLR</sequence>
<dbReference type="Gene3D" id="2.30.30.100">
    <property type="match status" value="1"/>
</dbReference>
<dbReference type="Proteomes" id="UP000198802">
    <property type="component" value="Unassembled WGS sequence"/>
</dbReference>
<accession>A0A0S4QG54</accession>
<dbReference type="NCBIfam" id="TIGR00121">
    <property type="entry name" value="birA_ligase"/>
    <property type="match status" value="1"/>
</dbReference>
<gene>
    <name evidence="5" type="ORF">Ga0074812_102471</name>
</gene>
<dbReference type="InterPro" id="IPR004408">
    <property type="entry name" value="Biotin_CoA_COase_ligase"/>
</dbReference>
<dbReference type="GO" id="GO:0005737">
    <property type="term" value="C:cytoplasm"/>
    <property type="evidence" value="ECO:0007669"/>
    <property type="project" value="TreeGrafter"/>
</dbReference>
<dbReference type="InterPro" id="IPR003142">
    <property type="entry name" value="BPL_C"/>
</dbReference>
<dbReference type="PANTHER" id="PTHR12835:SF5">
    <property type="entry name" value="BIOTIN--PROTEIN LIGASE"/>
    <property type="match status" value="1"/>
</dbReference>
<evidence type="ECO:0000256" key="2">
    <source>
        <dbReference type="ARBA" id="ARBA00023267"/>
    </source>
</evidence>
<evidence type="ECO:0000313" key="5">
    <source>
        <dbReference type="EMBL" id="CUU54461.1"/>
    </source>
</evidence>
<dbReference type="GO" id="GO:0004077">
    <property type="term" value="F:biotin--[biotin carboxyl-carrier protein] ligase activity"/>
    <property type="evidence" value="ECO:0007669"/>
    <property type="project" value="UniProtKB-EC"/>
</dbReference>
<dbReference type="Pfam" id="PF03099">
    <property type="entry name" value="BPL_LplA_LipB"/>
    <property type="match status" value="1"/>
</dbReference>
<dbReference type="Gene3D" id="3.30.930.10">
    <property type="entry name" value="Bira Bifunctional Protein, Domain 2"/>
    <property type="match status" value="1"/>
</dbReference>
<evidence type="ECO:0000256" key="1">
    <source>
        <dbReference type="ARBA" id="ARBA00022598"/>
    </source>
</evidence>
<dbReference type="CDD" id="cd16442">
    <property type="entry name" value="BPL"/>
    <property type="match status" value="1"/>
</dbReference>
<dbReference type="InterPro" id="IPR045864">
    <property type="entry name" value="aa-tRNA-synth_II/BPL/LPL"/>
</dbReference>